<proteinExistence type="inferred from homology"/>
<dbReference type="InterPro" id="IPR050490">
    <property type="entry name" value="Bact_solute-bd_prot1"/>
</dbReference>
<dbReference type="SUPFAM" id="SSF53850">
    <property type="entry name" value="Periplasmic binding protein-like II"/>
    <property type="match status" value="1"/>
</dbReference>
<dbReference type="InterPro" id="IPR022386">
    <property type="entry name" value="Chitin_NgcE"/>
</dbReference>
<gene>
    <name evidence="5" type="ORF">ACH49_08070</name>
</gene>
<dbReference type="Gene3D" id="3.40.190.10">
    <property type="entry name" value="Periplasmic binding protein-like II"/>
    <property type="match status" value="1"/>
</dbReference>
<dbReference type="PANTHER" id="PTHR43649">
    <property type="entry name" value="ARABINOSE-BINDING PROTEIN-RELATED"/>
    <property type="match status" value="1"/>
</dbReference>
<evidence type="ECO:0000256" key="4">
    <source>
        <dbReference type="ARBA" id="ARBA00022729"/>
    </source>
</evidence>
<dbReference type="PANTHER" id="PTHR43649:SF31">
    <property type="entry name" value="SN-GLYCEROL-3-PHOSPHATE-BINDING PERIPLASMIC PROTEIN UGPB"/>
    <property type="match status" value="1"/>
</dbReference>
<dbReference type="NCBIfam" id="TIGR03851">
    <property type="entry name" value="chitin_NgcE"/>
    <property type="match status" value="1"/>
</dbReference>
<accession>A0ABR5I291</accession>
<keyword evidence="6" id="KW-1185">Reference proteome</keyword>
<protein>
    <submittedName>
        <fullName evidence="5">ABC transporter substrate-binding protein</fullName>
    </submittedName>
</protein>
<evidence type="ECO:0000256" key="2">
    <source>
        <dbReference type="ARBA" id="ARBA00008520"/>
    </source>
</evidence>
<dbReference type="Pfam" id="PF01547">
    <property type="entry name" value="SBP_bac_1"/>
    <property type="match status" value="1"/>
</dbReference>
<comment type="similarity">
    <text evidence="2">Belongs to the bacterial solute-binding protein 1 family.</text>
</comment>
<evidence type="ECO:0000313" key="6">
    <source>
        <dbReference type="Proteomes" id="UP000037274"/>
    </source>
</evidence>
<keyword evidence="3" id="KW-0813">Transport</keyword>
<name>A0ABR5I291_STRLW</name>
<dbReference type="PROSITE" id="PS51318">
    <property type="entry name" value="TAT"/>
    <property type="match status" value="1"/>
</dbReference>
<evidence type="ECO:0000256" key="3">
    <source>
        <dbReference type="ARBA" id="ARBA00022448"/>
    </source>
</evidence>
<dbReference type="Proteomes" id="UP000037274">
    <property type="component" value="Unassembled WGS sequence"/>
</dbReference>
<dbReference type="InterPro" id="IPR006059">
    <property type="entry name" value="SBP"/>
</dbReference>
<keyword evidence="4" id="KW-0732">Signal</keyword>
<dbReference type="InterPro" id="IPR006311">
    <property type="entry name" value="TAT_signal"/>
</dbReference>
<evidence type="ECO:0000256" key="1">
    <source>
        <dbReference type="ARBA" id="ARBA00004196"/>
    </source>
</evidence>
<evidence type="ECO:0000313" key="5">
    <source>
        <dbReference type="EMBL" id="KMS80480.1"/>
    </source>
</evidence>
<sequence length="487" mass="52542">MGSTSAENHGTDGTAAVGRRDLIKRSAALGLISVPAMSFLSACASGGGGDDGEKAKAGEKTAKNPLGVNESAPMEFVLFDGGFGKEYAEDAVKIYEKNFPGAKVKFSATQKIQSTLQPRFNQGTPPDLIDNSGAEQMDMGTLVGKNQLADLTPLLDAPSYDDPAKKVRDTLRPGIVEMGQFDGEKVWILYYAYTVYGVWYSRKALTALDEEYPETWDQMLAVCAKAKKKGIAGWTYPGKYPYYIPFSLYPMIAKVGGAEVLDAIDNLEPNAWKHPAVKACFDAYYELYRKGYILRGTPGLDHIQSQTAWAQGKALFLPNGSWVENESANVIPDDFEVTVSAPSGLDSSDKLPFGTIWASGGEPFVVPAKANNGAGGMEQLRIMLSEASSRNFTSKVKSLTAYNGGTDGITLTPGLKAGVAALEKAGQNVVNPRLQDWYVQLQKEKIGVAGLGEMMAGRLTPAEAIKKIQNFADEAAKDDSIKHYKHQ</sequence>
<comment type="caution">
    <text evidence="5">The sequence shown here is derived from an EMBL/GenBank/DDBJ whole genome shotgun (WGS) entry which is preliminary data.</text>
</comment>
<comment type="subcellular location">
    <subcellularLocation>
        <location evidence="1">Cell envelope</location>
    </subcellularLocation>
</comment>
<dbReference type="RefSeq" id="WP_048572315.1">
    <property type="nucleotide sequence ID" value="NZ_LFEH01000021.1"/>
</dbReference>
<organism evidence="5 6">
    <name type="scientific">Streptomyces leeuwenhoekii</name>
    <dbReference type="NCBI Taxonomy" id="1437453"/>
    <lineage>
        <taxon>Bacteria</taxon>
        <taxon>Bacillati</taxon>
        <taxon>Actinomycetota</taxon>
        <taxon>Actinomycetes</taxon>
        <taxon>Kitasatosporales</taxon>
        <taxon>Streptomycetaceae</taxon>
        <taxon>Streptomyces</taxon>
    </lineage>
</organism>
<dbReference type="EMBL" id="LFEH01000021">
    <property type="protein sequence ID" value="KMS80480.1"/>
    <property type="molecule type" value="Genomic_DNA"/>
</dbReference>
<reference evidence="5 6" key="1">
    <citation type="submission" date="2015-06" db="EMBL/GenBank/DDBJ databases">
        <title>Draft genome sequence of Streptomyces leeuwenhoekii C58, which produces the novel lasso peptide, chaxapeptin.</title>
        <authorList>
            <person name="Yi Y."/>
            <person name="Hai D."/>
            <person name="Jaspars M."/>
            <person name="Sheng H."/>
            <person name="Rateb M.E."/>
            <person name="Bull A."/>
            <person name="Goodfellow M."/>
            <person name="Asenjo J.A."/>
            <person name="Ebel R."/>
        </authorList>
    </citation>
    <scope>NUCLEOTIDE SEQUENCE [LARGE SCALE GENOMIC DNA]</scope>
    <source>
        <strain evidence="5 6">C58</strain>
    </source>
</reference>